<dbReference type="EMBL" id="VENJ01000004">
    <property type="protein sequence ID" value="MTJ03621.1"/>
    <property type="molecule type" value="Genomic_DNA"/>
</dbReference>
<dbReference type="RefSeq" id="WP_273248186.1">
    <property type="nucleotide sequence ID" value="NZ_VENJ01000004.1"/>
</dbReference>
<comment type="caution">
    <text evidence="2">The sequence shown here is derived from an EMBL/GenBank/DDBJ whole genome shotgun (WGS) entry which is preliminary data.</text>
</comment>
<dbReference type="Pfam" id="PF00126">
    <property type="entry name" value="HTH_1"/>
    <property type="match status" value="1"/>
</dbReference>
<dbReference type="InterPro" id="IPR036390">
    <property type="entry name" value="WH_DNA-bd_sf"/>
</dbReference>
<evidence type="ECO:0000313" key="2">
    <source>
        <dbReference type="EMBL" id="MTJ03621.1"/>
    </source>
</evidence>
<accession>A0A7C9M7G0</accession>
<gene>
    <name evidence="2" type="ORF">FH759_02845</name>
</gene>
<dbReference type="InterPro" id="IPR051815">
    <property type="entry name" value="Molybdate_resp_trans_reg"/>
</dbReference>
<dbReference type="AlphaFoldDB" id="A0A7C9M7G0"/>
<organism evidence="2 3">
    <name type="scientific">Sediminimonas qiaohouensis</name>
    <dbReference type="NCBI Taxonomy" id="552061"/>
    <lineage>
        <taxon>Bacteria</taxon>
        <taxon>Pseudomonadati</taxon>
        <taxon>Pseudomonadota</taxon>
        <taxon>Alphaproteobacteria</taxon>
        <taxon>Rhodobacterales</taxon>
        <taxon>Roseobacteraceae</taxon>
        <taxon>Sediminimonas</taxon>
    </lineage>
</organism>
<evidence type="ECO:0000313" key="3">
    <source>
        <dbReference type="Proteomes" id="UP000483078"/>
    </source>
</evidence>
<name>A0A7C9M7G0_9RHOB</name>
<dbReference type="SUPFAM" id="SSF46785">
    <property type="entry name" value="Winged helix' DNA-binding domain"/>
    <property type="match status" value="1"/>
</dbReference>
<feature type="domain" description="HTH lysR-type" evidence="1">
    <location>
        <begin position="32"/>
        <end position="90"/>
    </location>
</feature>
<proteinExistence type="predicted"/>
<dbReference type="Gene3D" id="1.10.10.10">
    <property type="entry name" value="Winged helix-like DNA-binding domain superfamily/Winged helix DNA-binding domain"/>
    <property type="match status" value="1"/>
</dbReference>
<dbReference type="PANTHER" id="PTHR30432:SF1">
    <property type="entry name" value="DNA-BINDING TRANSCRIPTIONAL DUAL REGULATOR MODE"/>
    <property type="match status" value="1"/>
</dbReference>
<dbReference type="PANTHER" id="PTHR30432">
    <property type="entry name" value="TRANSCRIPTIONAL REGULATOR MODE"/>
    <property type="match status" value="1"/>
</dbReference>
<protein>
    <submittedName>
        <fullName evidence="2">LysR family transcriptional regulator</fullName>
    </submittedName>
</protein>
<sequence>MSEGRDGDAPRLRLRVVFGPGAMLGPGKADLLALIDETGSISAAGRRMRMSYKRAWTLVETLNTLFAAPLVSSSRGGEGGGGARLTDTGREVLARYRALERHAAEAGAPEIDALEALRRPNG</sequence>
<evidence type="ECO:0000259" key="1">
    <source>
        <dbReference type="Pfam" id="PF00126"/>
    </source>
</evidence>
<reference evidence="2 3" key="1">
    <citation type="submission" date="2019-06" db="EMBL/GenBank/DDBJ databases">
        <title>Enrichment of Autotrophic Halophilic Microorganisms from Red Sea Brine Pool Using Microbial Electrosynthesis System.</title>
        <authorList>
            <person name="Alqahtani M.F."/>
            <person name="Bajracharya S."/>
            <person name="Katuri K.P."/>
            <person name="Ali M."/>
            <person name="Saikaly P.E."/>
        </authorList>
    </citation>
    <scope>NUCLEOTIDE SEQUENCE [LARGE SCALE GENOMIC DNA]</scope>
    <source>
        <strain evidence="2">MES6</strain>
    </source>
</reference>
<dbReference type="InterPro" id="IPR036388">
    <property type="entry name" value="WH-like_DNA-bd_sf"/>
</dbReference>
<dbReference type="Proteomes" id="UP000483078">
    <property type="component" value="Unassembled WGS sequence"/>
</dbReference>
<dbReference type="InterPro" id="IPR000847">
    <property type="entry name" value="LysR_HTH_N"/>
</dbReference>
<dbReference type="GO" id="GO:0003700">
    <property type="term" value="F:DNA-binding transcription factor activity"/>
    <property type="evidence" value="ECO:0007669"/>
    <property type="project" value="InterPro"/>
</dbReference>